<evidence type="ECO:0000313" key="3">
    <source>
        <dbReference type="EMBL" id="TCS90116.1"/>
    </source>
</evidence>
<dbReference type="GO" id="GO:0044010">
    <property type="term" value="P:single-species biofilm formation"/>
    <property type="evidence" value="ECO:0007669"/>
    <property type="project" value="TreeGrafter"/>
</dbReference>
<organism evidence="3 4">
    <name type="scientific">Anseongella ginsenosidimutans</name>
    <dbReference type="NCBI Taxonomy" id="496056"/>
    <lineage>
        <taxon>Bacteria</taxon>
        <taxon>Pseudomonadati</taxon>
        <taxon>Bacteroidota</taxon>
        <taxon>Sphingobacteriia</taxon>
        <taxon>Sphingobacteriales</taxon>
        <taxon>Sphingobacteriaceae</taxon>
        <taxon>Anseongella</taxon>
    </lineage>
</organism>
<dbReference type="InterPro" id="IPR029044">
    <property type="entry name" value="Nucleotide-diphossugar_trans"/>
</dbReference>
<name>A0A4R3KYJ6_9SPHI</name>
<sequence>MNAFADTSSIPVSVIIPCFNQGHYLAEAIDSVLGQDHRNLEVIVVDDGSSDLTRDVAGRYPTVKYAHQANQGLSAARNTGIDLSSGKYLVFLDADDWLLPGGIPANLAFLAQNKEAGFVSGSHRKVNASGQVIEKETALPGANPYLELLQGNYIGMHGAVMYPRWVFGRFRYDTSLKACEDYDLYLKIAREYPIVHHAACIAAYRIHNTNMSGSIPFMLGAVLNVLDRQQVNTEEEKKCLENGRSNWINYYCENLYRRLPAPLPAGSENGHEALAALRKYRPDLYGKYLKRYLTMNIKTFVRKNAPAPLLKGLRKYFGRKSGDAVKMPDRLKPYSTEFGYDRGGPVDRYYIENFLQRQALHIRGSVLEIGDNAYTMRFGGGRVEKSDVLHVDEYHPQATLTGDLSHAPHVPDNSFDCIVLTQTLHLIYHYQDALKTCYRILKPGGKLLLTVPGITSIDHGEWERTWFWSFTARSVTRMLAEVFPPAETAVETHGNVLVASAFLYGLGLPELKREQMDFHDPHYQVIITAVAAKPGLS</sequence>
<dbReference type="GO" id="GO:0008757">
    <property type="term" value="F:S-adenosylmethionine-dependent methyltransferase activity"/>
    <property type="evidence" value="ECO:0007669"/>
    <property type="project" value="InterPro"/>
</dbReference>
<feature type="domain" description="Glycosyltransferase 2-like" evidence="1">
    <location>
        <begin position="13"/>
        <end position="136"/>
    </location>
</feature>
<comment type="caution">
    <text evidence="3">The sequence shown here is derived from an EMBL/GenBank/DDBJ whole genome shotgun (WGS) entry which is preliminary data.</text>
</comment>
<dbReference type="InterPro" id="IPR050834">
    <property type="entry name" value="Glycosyltransf_2"/>
</dbReference>
<dbReference type="PANTHER" id="PTHR43685:SF2">
    <property type="entry name" value="GLYCOSYLTRANSFERASE 2-LIKE DOMAIN-CONTAINING PROTEIN"/>
    <property type="match status" value="1"/>
</dbReference>
<evidence type="ECO:0000259" key="1">
    <source>
        <dbReference type="Pfam" id="PF00535"/>
    </source>
</evidence>
<keyword evidence="4" id="KW-1185">Reference proteome</keyword>
<dbReference type="InterPro" id="IPR001173">
    <property type="entry name" value="Glyco_trans_2-like"/>
</dbReference>
<dbReference type="OrthoDB" id="6307329at2"/>
<keyword evidence="3" id="KW-0808">Transferase</keyword>
<evidence type="ECO:0000259" key="2">
    <source>
        <dbReference type="Pfam" id="PF08241"/>
    </source>
</evidence>
<dbReference type="InterPro" id="IPR013216">
    <property type="entry name" value="Methyltransf_11"/>
</dbReference>
<dbReference type="CDD" id="cd02440">
    <property type="entry name" value="AdoMet_MTases"/>
    <property type="match status" value="1"/>
</dbReference>
<proteinExistence type="predicted"/>
<dbReference type="SUPFAM" id="SSF53448">
    <property type="entry name" value="Nucleotide-diphospho-sugar transferases"/>
    <property type="match status" value="1"/>
</dbReference>
<protein>
    <submittedName>
        <fullName evidence="3">Glycosyltransferase involved in cell wall biosynthesis</fullName>
    </submittedName>
</protein>
<dbReference type="RefSeq" id="WP_132127573.1">
    <property type="nucleotide sequence ID" value="NZ_CP042432.1"/>
</dbReference>
<accession>A0A4R3KYJ6</accession>
<dbReference type="SUPFAM" id="SSF53335">
    <property type="entry name" value="S-adenosyl-L-methionine-dependent methyltransferases"/>
    <property type="match status" value="1"/>
</dbReference>
<dbReference type="Gene3D" id="3.90.550.10">
    <property type="entry name" value="Spore Coat Polysaccharide Biosynthesis Protein SpsA, Chain A"/>
    <property type="match status" value="1"/>
</dbReference>
<feature type="domain" description="Methyltransferase type 11" evidence="2">
    <location>
        <begin position="399"/>
        <end position="448"/>
    </location>
</feature>
<dbReference type="Gene3D" id="3.40.50.150">
    <property type="entry name" value="Vaccinia Virus protein VP39"/>
    <property type="match status" value="1"/>
</dbReference>
<dbReference type="Pfam" id="PF00535">
    <property type="entry name" value="Glycos_transf_2"/>
    <property type="match status" value="1"/>
</dbReference>
<dbReference type="AlphaFoldDB" id="A0A4R3KYJ6"/>
<dbReference type="Proteomes" id="UP000295807">
    <property type="component" value="Unassembled WGS sequence"/>
</dbReference>
<evidence type="ECO:0000313" key="4">
    <source>
        <dbReference type="Proteomes" id="UP000295807"/>
    </source>
</evidence>
<dbReference type="EMBL" id="SMAD01000001">
    <property type="protein sequence ID" value="TCS90116.1"/>
    <property type="molecule type" value="Genomic_DNA"/>
</dbReference>
<gene>
    <name evidence="3" type="ORF">EDD80_101315</name>
</gene>
<dbReference type="PANTHER" id="PTHR43685">
    <property type="entry name" value="GLYCOSYLTRANSFERASE"/>
    <property type="match status" value="1"/>
</dbReference>
<dbReference type="InterPro" id="IPR029063">
    <property type="entry name" value="SAM-dependent_MTases_sf"/>
</dbReference>
<reference evidence="3 4" key="1">
    <citation type="submission" date="2019-03" db="EMBL/GenBank/DDBJ databases">
        <title>Genomic Encyclopedia of Type Strains, Phase IV (KMG-IV): sequencing the most valuable type-strain genomes for metagenomic binning, comparative biology and taxonomic classification.</title>
        <authorList>
            <person name="Goeker M."/>
        </authorList>
    </citation>
    <scope>NUCLEOTIDE SEQUENCE [LARGE SCALE GENOMIC DNA]</scope>
    <source>
        <strain evidence="3 4">DSM 21100</strain>
    </source>
</reference>
<dbReference type="Pfam" id="PF08241">
    <property type="entry name" value="Methyltransf_11"/>
    <property type="match status" value="1"/>
</dbReference>